<evidence type="ECO:0000313" key="2">
    <source>
        <dbReference type="EMBL" id="QGQ98855.1"/>
    </source>
</evidence>
<organism evidence="2 3">
    <name type="scientific">Paenibacillus psychroresistens</name>
    <dbReference type="NCBI Taxonomy" id="1778678"/>
    <lineage>
        <taxon>Bacteria</taxon>
        <taxon>Bacillati</taxon>
        <taxon>Bacillota</taxon>
        <taxon>Bacilli</taxon>
        <taxon>Bacillales</taxon>
        <taxon>Paenibacillaceae</taxon>
        <taxon>Paenibacillus</taxon>
    </lineage>
</organism>
<dbReference type="AlphaFoldDB" id="A0A6B8RTG4"/>
<dbReference type="KEGG" id="ppsc:EHS13_30235"/>
<dbReference type="Proteomes" id="UP000426246">
    <property type="component" value="Chromosome"/>
</dbReference>
<evidence type="ECO:0000256" key="1">
    <source>
        <dbReference type="SAM" id="MobiDB-lite"/>
    </source>
</evidence>
<keyword evidence="3" id="KW-1185">Reference proteome</keyword>
<sequence length="229" mass="25266">MVLRFLKIMSTFALIVLIIPACSFYSGDKGGNSKNYTSLSDPDLQSGSRMYGSNQLSGIVIHNNKQLQYSRELSNKLTNIPGVRSAIVMLTELNAYTAILIDNSVTGTRGPKSQEETNHTGASFGTYDPHTLNQAVENWRLATGINNYETIQNQEDIAAPFKQKIATVLRLAKPQIESVFISANRDFINQLNSYAIESGWGDTTSDNHINEFNGTVNRLFGVPEAALKK</sequence>
<evidence type="ECO:0008006" key="4">
    <source>
        <dbReference type="Google" id="ProtNLM"/>
    </source>
</evidence>
<dbReference type="EMBL" id="CP034235">
    <property type="protein sequence ID" value="QGQ98855.1"/>
    <property type="molecule type" value="Genomic_DNA"/>
</dbReference>
<proteinExistence type="predicted"/>
<gene>
    <name evidence="2" type="ORF">EHS13_30235</name>
</gene>
<name>A0A6B8RTG4_9BACL</name>
<protein>
    <recommendedName>
        <fullName evidence="4">Sporulation protein</fullName>
    </recommendedName>
</protein>
<dbReference type="OrthoDB" id="2653555at2"/>
<accession>A0A6B8RTG4</accession>
<feature type="region of interest" description="Disordered" evidence="1">
    <location>
        <begin position="107"/>
        <end position="126"/>
    </location>
</feature>
<evidence type="ECO:0000313" key="3">
    <source>
        <dbReference type="Proteomes" id="UP000426246"/>
    </source>
</evidence>
<dbReference type="RefSeq" id="WP_155703960.1">
    <property type="nucleotide sequence ID" value="NZ_CP034235.1"/>
</dbReference>
<reference evidence="3" key="1">
    <citation type="submission" date="2018-11" db="EMBL/GenBank/DDBJ databases">
        <title>Complete genome sequence of Paenibacillus sp. ML311-T8.</title>
        <authorList>
            <person name="Nam Y.-D."/>
            <person name="Kang J."/>
            <person name="Chung W.-H."/>
            <person name="Park Y.S."/>
        </authorList>
    </citation>
    <scope>NUCLEOTIDE SEQUENCE [LARGE SCALE GENOMIC DNA]</scope>
    <source>
        <strain evidence="3">ML311-T8</strain>
    </source>
</reference>